<dbReference type="GO" id="GO:0046872">
    <property type="term" value="F:metal ion binding"/>
    <property type="evidence" value="ECO:0007669"/>
    <property type="project" value="UniProtKB-KW"/>
</dbReference>
<organism evidence="6">
    <name type="scientific">Glycine max</name>
    <name type="common">Soybean</name>
    <name type="synonym">Glycine hispida</name>
    <dbReference type="NCBI Taxonomy" id="3847"/>
    <lineage>
        <taxon>Eukaryota</taxon>
        <taxon>Viridiplantae</taxon>
        <taxon>Streptophyta</taxon>
        <taxon>Embryophyta</taxon>
        <taxon>Tracheophyta</taxon>
        <taxon>Spermatophyta</taxon>
        <taxon>Magnoliopsida</taxon>
        <taxon>eudicotyledons</taxon>
        <taxon>Gunneridae</taxon>
        <taxon>Pentapetalae</taxon>
        <taxon>rosids</taxon>
        <taxon>fabids</taxon>
        <taxon>Fabales</taxon>
        <taxon>Fabaceae</taxon>
        <taxon>Papilionoideae</taxon>
        <taxon>50 kb inversion clade</taxon>
        <taxon>NPAAA clade</taxon>
        <taxon>indigoferoid/millettioid clade</taxon>
        <taxon>Phaseoleae</taxon>
        <taxon>Glycine</taxon>
        <taxon>Glycine subgen. Soja</taxon>
    </lineage>
</organism>
<proteinExistence type="inferred from homology"/>
<keyword evidence="2 4" id="KW-0862">Zinc</keyword>
<dbReference type="ExpressionAtlas" id="I1M5R0">
    <property type="expression patterns" value="baseline and differential"/>
</dbReference>
<dbReference type="Proteomes" id="UP000008827">
    <property type="component" value="Chromosome 13"/>
</dbReference>
<comment type="similarity">
    <text evidence="3">Belongs to the cytochrome c oxidase subunit 5B (TC 3.D.4.11) family.</text>
</comment>
<reference evidence="5 6" key="1">
    <citation type="journal article" date="2010" name="Nature">
        <title>Genome sequence of the palaeopolyploid soybean.</title>
        <authorList>
            <person name="Schmutz J."/>
            <person name="Cannon S.B."/>
            <person name="Schlueter J."/>
            <person name="Ma J."/>
            <person name="Mitros T."/>
            <person name="Nelson W."/>
            <person name="Hyten D.L."/>
            <person name="Song Q."/>
            <person name="Thelen J.J."/>
            <person name="Cheng J."/>
            <person name="Xu D."/>
            <person name="Hellsten U."/>
            <person name="May G.D."/>
            <person name="Yu Y."/>
            <person name="Sakurai T."/>
            <person name="Umezawa T."/>
            <person name="Bhattacharyya M.K."/>
            <person name="Sandhu D."/>
            <person name="Valliyodan B."/>
            <person name="Lindquist E."/>
            <person name="Peto M."/>
            <person name="Grant D."/>
            <person name="Shu S."/>
            <person name="Goodstein D."/>
            <person name="Barry K."/>
            <person name="Futrell-Griggs M."/>
            <person name="Abernathy B."/>
            <person name="Du J."/>
            <person name="Tian Z."/>
            <person name="Zhu L."/>
            <person name="Gill N."/>
            <person name="Joshi T."/>
            <person name="Libault M."/>
            <person name="Sethuraman A."/>
            <person name="Zhang X.-C."/>
            <person name="Shinozaki K."/>
            <person name="Nguyen H.T."/>
            <person name="Wing R.A."/>
            <person name="Cregan P."/>
            <person name="Specht J."/>
            <person name="Grimwood J."/>
            <person name="Rokhsar D."/>
            <person name="Stacey G."/>
            <person name="Shoemaker R.C."/>
            <person name="Jackson S.A."/>
        </authorList>
    </citation>
    <scope>NUCLEOTIDE SEQUENCE [LARGE SCALE GENOMIC DNA]</scope>
    <source>
        <strain evidence="6">cv. Williams 82</strain>
        <tissue evidence="5">Callus</tissue>
    </source>
</reference>
<dbReference type="CDD" id="cd00924">
    <property type="entry name" value="Cyt_c_Oxidase_Vb"/>
    <property type="match status" value="1"/>
</dbReference>
<dbReference type="GO" id="GO:0005740">
    <property type="term" value="C:mitochondrial envelope"/>
    <property type="evidence" value="ECO:0007669"/>
    <property type="project" value="InterPro"/>
</dbReference>
<keyword evidence="1 4" id="KW-0479">Metal-binding</keyword>
<feature type="binding site" evidence="4">
    <location>
        <position position="152"/>
    </location>
    <ligand>
        <name>Zn(2+)</name>
        <dbReference type="ChEBI" id="CHEBI:29105"/>
    </ligand>
</feature>
<feature type="binding site" evidence="4">
    <location>
        <position position="137"/>
    </location>
    <ligand>
        <name>Zn(2+)</name>
        <dbReference type="ChEBI" id="CHEBI:29105"/>
    </ligand>
</feature>
<evidence type="ECO:0000256" key="2">
    <source>
        <dbReference type="ARBA" id="ARBA00022833"/>
    </source>
</evidence>
<evidence type="ECO:0000256" key="1">
    <source>
        <dbReference type="ARBA" id="ARBA00022723"/>
    </source>
</evidence>
<dbReference type="HOGENOM" id="CLU_108246_0_0_1"/>
<dbReference type="RefSeq" id="XP_025980591.1">
    <property type="nucleotide sequence ID" value="XM_026124806.2"/>
</dbReference>
<dbReference type="PANTHER" id="PTHR10122">
    <property type="entry name" value="CYTOCHROME C OXIDASE SUBUNIT 5B, MITOCHONDRIAL"/>
    <property type="match status" value="1"/>
</dbReference>
<dbReference type="FunFam" id="2.60.11.10:FF:000002">
    <property type="entry name" value="Cytochrome c oxidase subunit Vb"/>
    <property type="match status" value="1"/>
</dbReference>
<keyword evidence="7" id="KW-1185">Reference proteome</keyword>
<evidence type="ECO:0000313" key="7">
    <source>
        <dbReference type="Proteomes" id="UP000008827"/>
    </source>
</evidence>
<name>I1M5R0_SOYBN</name>
<dbReference type="SUPFAM" id="SSF57802">
    <property type="entry name" value="Rubredoxin-like"/>
    <property type="match status" value="1"/>
</dbReference>
<evidence type="ECO:0000256" key="4">
    <source>
        <dbReference type="PIRSR" id="PIRSR602124-2"/>
    </source>
</evidence>
<dbReference type="EnsemblPlants" id="KRH23538">
    <property type="protein sequence ID" value="KRH23538"/>
    <property type="gene ID" value="GLYMA_13G362900"/>
</dbReference>
<dbReference type="AlphaFoldDB" id="I1M5R0"/>
<feature type="binding site" evidence="4">
    <location>
        <position position="155"/>
    </location>
    <ligand>
        <name>Zn(2+)</name>
        <dbReference type="ChEBI" id="CHEBI:29105"/>
    </ligand>
</feature>
<dbReference type="GO" id="GO:0006123">
    <property type="term" value="P:mitochondrial electron transport, cytochrome c to oxygen"/>
    <property type="evidence" value="ECO:0007669"/>
    <property type="project" value="InterPro"/>
</dbReference>
<dbReference type="Gene3D" id="2.60.11.10">
    <property type="entry name" value="Cytochrome c oxidase, subunit Vb"/>
    <property type="match status" value="1"/>
</dbReference>
<dbReference type="PANTHER" id="PTHR10122:SF22">
    <property type="match status" value="1"/>
</dbReference>
<dbReference type="eggNOG" id="KOG3352">
    <property type="taxonomic scope" value="Eukaryota"/>
</dbReference>
<protein>
    <submittedName>
        <fullName evidence="5 6">Uncharacterized protein</fullName>
    </submittedName>
</protein>
<dbReference type="Pfam" id="PF01215">
    <property type="entry name" value="COX5B"/>
    <property type="match status" value="1"/>
</dbReference>
<evidence type="ECO:0000313" key="5">
    <source>
        <dbReference type="EMBL" id="KRH23538.1"/>
    </source>
</evidence>
<reference evidence="5" key="3">
    <citation type="submission" date="2018-07" db="EMBL/GenBank/DDBJ databases">
        <title>WGS assembly of Glycine max.</title>
        <authorList>
            <person name="Schmutz J."/>
            <person name="Cannon S."/>
            <person name="Schlueter J."/>
            <person name="Ma J."/>
            <person name="Mitros T."/>
            <person name="Nelson W."/>
            <person name="Hyten D."/>
            <person name="Song Q."/>
            <person name="Thelen J."/>
            <person name="Cheng J."/>
            <person name="Xu D."/>
            <person name="Hellsten U."/>
            <person name="May G."/>
            <person name="Yu Y."/>
            <person name="Sakurai T."/>
            <person name="Umezawa T."/>
            <person name="Bhattacharyya M."/>
            <person name="Sandhu D."/>
            <person name="Valliyodan B."/>
            <person name="Lindquist E."/>
            <person name="Peto M."/>
            <person name="Grant D."/>
            <person name="Shu S."/>
            <person name="Goodstein D."/>
            <person name="Barry K."/>
            <person name="Futrell-Griggs M."/>
            <person name="Abernathy B."/>
            <person name="Du J."/>
            <person name="Tian Z."/>
            <person name="Zhu L."/>
            <person name="Gill N."/>
            <person name="Joshi T."/>
            <person name="Libault M."/>
            <person name="Sethuraman A."/>
            <person name="Zhang X."/>
            <person name="Shinozaki K."/>
            <person name="Nguyen H."/>
            <person name="Wing R."/>
            <person name="Cregan P."/>
            <person name="Specht J."/>
            <person name="Grimwood J."/>
            <person name="Rokhsar D."/>
            <person name="Stacey G."/>
            <person name="Shoemaker R."/>
            <person name="Jackson S."/>
        </authorList>
    </citation>
    <scope>NUCLEOTIDE SEQUENCE</scope>
    <source>
        <tissue evidence="5">Callus</tissue>
    </source>
</reference>
<dbReference type="PaxDb" id="3847-GLYMA13G43980.1"/>
<reference evidence="6" key="2">
    <citation type="submission" date="2018-02" db="UniProtKB">
        <authorList>
            <consortium name="EnsemblPlants"/>
        </authorList>
    </citation>
    <scope>IDENTIFICATION</scope>
    <source>
        <strain evidence="6">Williams 82</strain>
    </source>
</reference>
<dbReference type="GO" id="GO:0045277">
    <property type="term" value="C:respiratory chain complex IV"/>
    <property type="evidence" value="ECO:0007669"/>
    <property type="project" value="InterPro"/>
</dbReference>
<dbReference type="PROSITE" id="PS51359">
    <property type="entry name" value="COX5B_2"/>
    <property type="match status" value="1"/>
</dbReference>
<dbReference type="EMBL" id="CM000846">
    <property type="protein sequence ID" value="KRH23538.1"/>
    <property type="molecule type" value="Genomic_DNA"/>
</dbReference>
<sequence>MWRRLFSSSNLKALHTTLSPSRPRLAAQTLLARHFTAQSGFPSLHFPYILNCSFLNSISFLLSQSGASSLKKRVEDVVPIATGHEREEIQADLEGRDILEINHPVGPFGTKEAPAVVKSYFDRRIVGCPGDEGEGEHDVVWFWLEKGKPIECPVCSQYFKLEVVGPGGDPYGHGDHDHH</sequence>
<dbReference type="InterPro" id="IPR036972">
    <property type="entry name" value="Cyt_c_oxidase_su5b_sf"/>
</dbReference>
<feature type="binding site" evidence="4">
    <location>
        <position position="128"/>
    </location>
    <ligand>
        <name>Zn(2+)</name>
        <dbReference type="ChEBI" id="CHEBI:29105"/>
    </ligand>
</feature>
<dbReference type="GeneID" id="100527520"/>
<accession>I1M5R0</accession>
<dbReference type="InterPro" id="IPR002124">
    <property type="entry name" value="Cyt_c_oxidase_su5b"/>
</dbReference>
<gene>
    <name evidence="6" type="primary">LOC100527520</name>
    <name evidence="5" type="ORF">GLYMA_13G362900</name>
</gene>
<evidence type="ECO:0000313" key="6">
    <source>
        <dbReference type="EnsemblPlants" id="KRH23538"/>
    </source>
</evidence>
<evidence type="ECO:0000256" key="3">
    <source>
        <dbReference type="ARBA" id="ARBA00061018"/>
    </source>
</evidence>
<dbReference type="Gramene" id="KRH23538">
    <property type="protein sequence ID" value="KRH23538"/>
    <property type="gene ID" value="GLYMA_13G362900"/>
</dbReference>